<comment type="caution">
    <text evidence="2">The sequence shown here is derived from an EMBL/GenBank/DDBJ whole genome shotgun (WGS) entry which is preliminary data.</text>
</comment>
<evidence type="ECO:0000313" key="3">
    <source>
        <dbReference type="Proteomes" id="UP000812270"/>
    </source>
</evidence>
<accession>A0A9E2SFM3</accession>
<feature type="domain" description="TonB-dependent receptor plug" evidence="1">
    <location>
        <begin position="150"/>
        <end position="219"/>
    </location>
</feature>
<keyword evidence="2" id="KW-0675">Receptor</keyword>
<dbReference type="InterPro" id="IPR012910">
    <property type="entry name" value="Plug_dom"/>
</dbReference>
<dbReference type="RefSeq" id="WP_217793514.1">
    <property type="nucleotide sequence ID" value="NZ_JAHSPG010000015.1"/>
</dbReference>
<keyword evidence="3" id="KW-1185">Reference proteome</keyword>
<reference evidence="2" key="1">
    <citation type="submission" date="2021-06" db="EMBL/GenBank/DDBJ databases">
        <authorList>
            <person name="Huq M.A."/>
        </authorList>
    </citation>
    <scope>NUCLEOTIDE SEQUENCE</scope>
    <source>
        <strain evidence="2">MAH-26</strain>
    </source>
</reference>
<dbReference type="AlphaFoldDB" id="A0A9E2SFM3"/>
<proteinExistence type="predicted"/>
<sequence>MTLRRSFAILFLLFLIQFVSAQKKTAFISGKVLDENETPIARVSVVVLGQTNGIFTSDSGTFKLKVPANKAFAIVFTYTGYKQEQRNFILNENENETVVVRMEKSAKELEEVIITNDRKQREEAGLMLINPKQVINIPSPTGGIESMIKVFVGSNNELTSNYSVRGGNYDENLIYVNDFEIFRPYLVKSGQQEGLSFINPELTRTVSFYNGGFQAKYGDKMSSVLDIQYKKPKRFGGSAYISLLEQGFNVEGTDKKNKFTYLLGVRNRSNQNLLSSQETKGSYIPSSTDFQGLFTYQLTDKLSAELLTNFSKTKFTLIPEFSSQTASVFSAYYTSNLGLDTYFEGREKDEYKTNFVGLSVIQQPRSNLRLKWMASYFQDNEKETVDITGAYIFGERSFDKTQSDYGQITNPLGVGQYQQYTRDRLNIDVWNISHKGTLRKNRNFWQWGATAEKQLVHDKMHEWELQDSAGYTLPYNTSQLNMSSYLHSSADLDINRFSGYIQDNISFHDSSGFTLQAGARFNYNTLNKEFLVSPRVGLSWTPTHWKRDIVFKGALGLYQQPPFYREMRRYDGTLNTDLKSQKSWQVTAGMDYNFVGLNDRALRFTAEAYYKGMWDVVPYDIDNVNLRYYGQNSAKAYATGLEMRLFGDIVKDAESWVSLGFMRTRENIEGDHYYDYTLDSLNHPVDSTLHEGGWFRRPTDRLITFGLFFQDYLSTNKNFKVYLNTLYGTNLPYNVPGSVKYRNALTIDPYIRVDIGFSALLLDSDRSKRRSHSPFKGFENIWATLEVFNLLDRDNVISYQFIKDYSNTTYAIPNRLTPRLLNIKVVARW</sequence>
<protein>
    <submittedName>
        <fullName evidence="2">TonB-dependent receptor</fullName>
    </submittedName>
</protein>
<organism evidence="2 3">
    <name type="scientific">Pinibacter aurantiacus</name>
    <dbReference type="NCBI Taxonomy" id="2851599"/>
    <lineage>
        <taxon>Bacteria</taxon>
        <taxon>Pseudomonadati</taxon>
        <taxon>Bacteroidota</taxon>
        <taxon>Chitinophagia</taxon>
        <taxon>Chitinophagales</taxon>
        <taxon>Chitinophagaceae</taxon>
        <taxon>Pinibacter</taxon>
    </lineage>
</organism>
<name>A0A9E2SFM3_9BACT</name>
<evidence type="ECO:0000259" key="1">
    <source>
        <dbReference type="Pfam" id="PF07715"/>
    </source>
</evidence>
<dbReference type="Pfam" id="PF13715">
    <property type="entry name" value="CarbopepD_reg_2"/>
    <property type="match status" value="1"/>
</dbReference>
<dbReference type="EMBL" id="JAHSPG010000015">
    <property type="protein sequence ID" value="MBV4359395.1"/>
    <property type="molecule type" value="Genomic_DNA"/>
</dbReference>
<gene>
    <name evidence="2" type="ORF">KTO63_19655</name>
</gene>
<dbReference type="Proteomes" id="UP000812270">
    <property type="component" value="Unassembled WGS sequence"/>
</dbReference>
<evidence type="ECO:0000313" key="2">
    <source>
        <dbReference type="EMBL" id="MBV4359395.1"/>
    </source>
</evidence>
<dbReference type="Pfam" id="PF07715">
    <property type="entry name" value="Plug"/>
    <property type="match status" value="1"/>
</dbReference>